<protein>
    <submittedName>
        <fullName evidence="2">Nucleoside-diphosphate-sugar epimerase</fullName>
    </submittedName>
</protein>
<reference evidence="2 3" key="1">
    <citation type="submission" date="2016-10" db="EMBL/GenBank/DDBJ databases">
        <authorList>
            <person name="de Groot N.N."/>
        </authorList>
    </citation>
    <scope>NUCLEOTIDE SEQUENCE [LARGE SCALE GENOMIC DNA]</scope>
    <source>
        <strain evidence="2 3">DSM 44637</strain>
    </source>
</reference>
<feature type="domain" description="NAD-dependent epimerase/dehydratase" evidence="1">
    <location>
        <begin position="3"/>
        <end position="223"/>
    </location>
</feature>
<dbReference type="InterPro" id="IPR001509">
    <property type="entry name" value="Epimerase_deHydtase"/>
</dbReference>
<dbReference type="EMBL" id="FOWC01000003">
    <property type="protein sequence ID" value="SFO95711.1"/>
    <property type="molecule type" value="Genomic_DNA"/>
</dbReference>
<evidence type="ECO:0000313" key="3">
    <source>
        <dbReference type="Proteomes" id="UP000199137"/>
    </source>
</evidence>
<proteinExistence type="predicted"/>
<gene>
    <name evidence="2" type="ORF">SAMN05421854_103560</name>
</gene>
<dbReference type="SUPFAM" id="SSF51735">
    <property type="entry name" value="NAD(P)-binding Rossmann-fold domains"/>
    <property type="match status" value="1"/>
</dbReference>
<dbReference type="AlphaFoldDB" id="A0A1I5LG65"/>
<accession>A0A1I5LG65</accession>
<dbReference type="GO" id="GO:0004029">
    <property type="term" value="F:aldehyde dehydrogenase (NAD+) activity"/>
    <property type="evidence" value="ECO:0007669"/>
    <property type="project" value="TreeGrafter"/>
</dbReference>
<dbReference type="RefSeq" id="WP_093573769.1">
    <property type="nucleotide sequence ID" value="NZ_FOWC01000003.1"/>
</dbReference>
<dbReference type="Pfam" id="PF01370">
    <property type="entry name" value="Epimerase"/>
    <property type="match status" value="1"/>
</dbReference>
<name>A0A1I5LG65_9PSEU</name>
<dbReference type="STRING" id="112413.SAMN05421854_103560"/>
<dbReference type="PANTHER" id="PTHR48079">
    <property type="entry name" value="PROTEIN YEEZ"/>
    <property type="match status" value="1"/>
</dbReference>
<dbReference type="InterPro" id="IPR036291">
    <property type="entry name" value="NAD(P)-bd_dom_sf"/>
</dbReference>
<dbReference type="InterPro" id="IPR051783">
    <property type="entry name" value="NAD(P)-dependent_oxidoreduct"/>
</dbReference>
<dbReference type="Proteomes" id="UP000199137">
    <property type="component" value="Unassembled WGS sequence"/>
</dbReference>
<dbReference type="GO" id="GO:0005737">
    <property type="term" value="C:cytoplasm"/>
    <property type="evidence" value="ECO:0007669"/>
    <property type="project" value="TreeGrafter"/>
</dbReference>
<dbReference type="Gene3D" id="3.40.50.720">
    <property type="entry name" value="NAD(P)-binding Rossmann-like Domain"/>
    <property type="match status" value="1"/>
</dbReference>
<evidence type="ECO:0000313" key="2">
    <source>
        <dbReference type="EMBL" id="SFO95711.1"/>
    </source>
</evidence>
<dbReference type="PANTHER" id="PTHR48079:SF6">
    <property type="entry name" value="NAD(P)-BINDING DOMAIN-CONTAINING PROTEIN-RELATED"/>
    <property type="match status" value="1"/>
</dbReference>
<dbReference type="OrthoDB" id="5723970at2"/>
<evidence type="ECO:0000259" key="1">
    <source>
        <dbReference type="Pfam" id="PF01370"/>
    </source>
</evidence>
<organism evidence="2 3">
    <name type="scientific">Amycolatopsis rubida</name>
    <dbReference type="NCBI Taxonomy" id="112413"/>
    <lineage>
        <taxon>Bacteria</taxon>
        <taxon>Bacillati</taxon>
        <taxon>Actinomycetota</taxon>
        <taxon>Actinomycetes</taxon>
        <taxon>Pseudonocardiales</taxon>
        <taxon>Pseudonocardiaceae</taxon>
        <taxon>Amycolatopsis</taxon>
    </lineage>
</organism>
<sequence>MKVLVIGGTGMIGANTAVHLSGSGHAVTVAGRHEPDADSLVAGLPVLLGDYAHGGFDEAALAPFDAVVFAAGQDIRHVSGWGDEEFWRTYQIEGVTAIAARAKRAGVGRFVQIGSYYHQVRPDLAETNSYVDARRLADEGARALAGDGFTVCTLNPPSIVGMAPGRSTRQFAKMLAWAEGKLAGKVPDFAPAGGTNYLSVRSLAEAVEGALLRGESGAAYLVGDENLSFRDYFQLIFDVSGSGRVLEERDEEHPFLPDRVLVPGRGATIAYEPDARETELLGYRRRDVRAMLEEMAAVVR</sequence>